<reference evidence="2 3" key="1">
    <citation type="journal article" date="2015" name="Genome Announc.">
        <title>Complete Genome Sequencing of Stenotrophomonas acidaminiphila ZAC14D2_NAIMI4_2, a Multidrug-Resistant Strain Isolated from Sediments of a Polluted River in Mexico, Uncovers New Antibiotic Resistance Genes and a Novel Class-II Lasso Peptide Biosynthesis Gene Cluster.</title>
        <authorList>
            <person name="Vinuesa P."/>
            <person name="Ochoa-Sanchez L.E."/>
        </authorList>
    </citation>
    <scope>NUCLEOTIDE SEQUENCE [LARGE SCALE GENOMIC DNA]</scope>
    <source>
        <strain evidence="2 3">ZAC14D2_NAIMI4_2</strain>
    </source>
</reference>
<evidence type="ECO:0000313" key="2">
    <source>
        <dbReference type="EMBL" id="ALJ27047.1"/>
    </source>
</evidence>
<sequence>MNKKTLTAAFIAALVVTGCARREEEPETPANENPAPISEAEAEKLVPKATIAPVNVQVTLSPQAEAVLKAKSEKVLVVATYSGDPSASEQAQKMADASGMIKLGENKQTLDGAGSITFQDDVIDKSRLEFIVGEVQLTVNVTSSKTSTPDNLLACPFYWKTLAEASQEKVQIACKALSEVQQ</sequence>
<name>A0A0S1AW80_9GAMM</name>
<organism evidence="2 3">
    <name type="scientific">Stenotrophomonas acidaminiphila</name>
    <dbReference type="NCBI Taxonomy" id="128780"/>
    <lineage>
        <taxon>Bacteria</taxon>
        <taxon>Pseudomonadati</taxon>
        <taxon>Pseudomonadota</taxon>
        <taxon>Gammaproteobacteria</taxon>
        <taxon>Lysobacterales</taxon>
        <taxon>Lysobacteraceae</taxon>
        <taxon>Stenotrophomonas</taxon>
    </lineage>
</organism>
<dbReference type="Proteomes" id="UP000061010">
    <property type="component" value="Chromosome"/>
</dbReference>
<evidence type="ECO:0008006" key="4">
    <source>
        <dbReference type="Google" id="ProtNLM"/>
    </source>
</evidence>
<proteinExistence type="predicted"/>
<accession>A0A0S1AW80</accession>
<dbReference type="PATRIC" id="fig|128780.6.peg.614"/>
<dbReference type="EMBL" id="CP012900">
    <property type="protein sequence ID" value="ALJ27047.1"/>
    <property type="molecule type" value="Genomic_DNA"/>
</dbReference>
<dbReference type="AlphaFoldDB" id="A0A0S1AW80"/>
<keyword evidence="3" id="KW-1185">Reference proteome</keyword>
<evidence type="ECO:0000256" key="1">
    <source>
        <dbReference type="SAM" id="MobiDB-lite"/>
    </source>
</evidence>
<dbReference type="PROSITE" id="PS51257">
    <property type="entry name" value="PROKAR_LIPOPROTEIN"/>
    <property type="match status" value="1"/>
</dbReference>
<feature type="region of interest" description="Disordered" evidence="1">
    <location>
        <begin position="21"/>
        <end position="42"/>
    </location>
</feature>
<dbReference type="KEGG" id="sacz:AOT14_06080"/>
<gene>
    <name evidence="2" type="ORF">AOT14_06080</name>
</gene>
<evidence type="ECO:0000313" key="3">
    <source>
        <dbReference type="Proteomes" id="UP000061010"/>
    </source>
</evidence>
<protein>
    <recommendedName>
        <fullName evidence="4">Lipoprotein</fullName>
    </recommendedName>
</protein>